<dbReference type="Pfam" id="PF07589">
    <property type="entry name" value="PEP-CTERM"/>
    <property type="match status" value="1"/>
</dbReference>
<reference evidence="2 3" key="1">
    <citation type="submission" date="2017-02" db="EMBL/GenBank/DDBJ databases">
        <title>Genomic diversity within the haloalkaliphilic genus Thioalkalivibrio.</title>
        <authorList>
            <person name="Ahn A.-C."/>
            <person name="Meier-Kolthoff J."/>
            <person name="Overmars L."/>
            <person name="Richter M."/>
            <person name="Woyke T."/>
            <person name="Sorokin D.Y."/>
            <person name="Muyzer G."/>
        </authorList>
    </citation>
    <scope>NUCLEOTIDE SEQUENCE [LARGE SCALE GENOMIC DNA]</scope>
    <source>
        <strain evidence="2 3">HL17</strain>
    </source>
</reference>
<dbReference type="InterPro" id="IPR013424">
    <property type="entry name" value="Ice-binding_C"/>
</dbReference>
<feature type="domain" description="Ice-binding protein C-terminal" evidence="1">
    <location>
        <begin position="169"/>
        <end position="192"/>
    </location>
</feature>
<protein>
    <submittedName>
        <fullName evidence="2">PEP-CTERM sorting domain-containing protein</fullName>
    </submittedName>
</protein>
<comment type="caution">
    <text evidence="2">The sequence shown here is derived from an EMBL/GenBank/DDBJ whole genome shotgun (WGS) entry which is preliminary data.</text>
</comment>
<dbReference type="STRING" id="252474.B1A74_10280"/>
<evidence type="ECO:0000313" key="3">
    <source>
        <dbReference type="Proteomes" id="UP000189177"/>
    </source>
</evidence>
<dbReference type="NCBIfam" id="TIGR02595">
    <property type="entry name" value="PEP_CTERM"/>
    <property type="match status" value="1"/>
</dbReference>
<dbReference type="RefSeq" id="WP_077244581.1">
    <property type="nucleotide sequence ID" value="NZ_MUZR01000044.1"/>
</dbReference>
<evidence type="ECO:0000259" key="1">
    <source>
        <dbReference type="Pfam" id="PF07589"/>
    </source>
</evidence>
<proteinExistence type="predicted"/>
<dbReference type="AlphaFoldDB" id="A0A1V2ZWR8"/>
<organism evidence="2 3">
    <name type="scientific">Thioalkalivibrio halophilus</name>
    <dbReference type="NCBI Taxonomy" id="252474"/>
    <lineage>
        <taxon>Bacteria</taxon>
        <taxon>Pseudomonadati</taxon>
        <taxon>Pseudomonadota</taxon>
        <taxon>Gammaproteobacteria</taxon>
        <taxon>Chromatiales</taxon>
        <taxon>Ectothiorhodospiraceae</taxon>
        <taxon>Thioalkalivibrio</taxon>
    </lineage>
</organism>
<name>A0A1V2ZWR8_9GAMM</name>
<gene>
    <name evidence="2" type="ORF">B1A74_10280</name>
</gene>
<dbReference type="Proteomes" id="UP000189177">
    <property type="component" value="Unassembled WGS sequence"/>
</dbReference>
<accession>A0A1V2ZWR8</accession>
<sequence length="201" mass="21377">MLVAGPASASLINCSDVDGGLENKVNPNQGCQILEPLGGNQNDSPTLINNTAFFDYSDWSFDGKYDDDGDALTPDPGDPATIVSFDGDAESGTWGLVDLDFWASFDNLMMVFKDGGNTNLVAYDITTGALNGDYATPFTSPPFPLPGQGNDRDISHVSIYYRDNGHGEIPAPGSLLLVGLGLVMLGWSLRRRKKPAPGLMA</sequence>
<evidence type="ECO:0000313" key="2">
    <source>
        <dbReference type="EMBL" id="OOC09578.1"/>
    </source>
</evidence>
<dbReference type="OrthoDB" id="5785247at2"/>
<dbReference type="EMBL" id="MUZR01000044">
    <property type="protein sequence ID" value="OOC09578.1"/>
    <property type="molecule type" value="Genomic_DNA"/>
</dbReference>
<keyword evidence="3" id="KW-1185">Reference proteome</keyword>